<accession>A0A814IUR5</accession>
<dbReference type="EMBL" id="CAJNOK010001903">
    <property type="protein sequence ID" value="CAF0835284.1"/>
    <property type="molecule type" value="Genomic_DNA"/>
</dbReference>
<gene>
    <name evidence="4" type="ORF">GPM918_LOCUS15168</name>
    <name evidence="3" type="ORF">OVA965_LOCUS6356</name>
    <name evidence="6" type="ORF">SRO942_LOCUS15168</name>
    <name evidence="5" type="ORF">TMI583_LOCUS6352</name>
</gene>
<feature type="compositionally biased region" description="Basic and acidic residues" evidence="2">
    <location>
        <begin position="410"/>
        <end position="423"/>
    </location>
</feature>
<dbReference type="Proteomes" id="UP000682733">
    <property type="component" value="Unassembled WGS sequence"/>
</dbReference>
<comment type="caution">
    <text evidence="4">The sequence shown here is derived from an EMBL/GenBank/DDBJ whole genome shotgun (WGS) entry which is preliminary data.</text>
</comment>
<dbReference type="EMBL" id="CAJNOQ010003770">
    <property type="protein sequence ID" value="CAF1028757.1"/>
    <property type="molecule type" value="Genomic_DNA"/>
</dbReference>
<dbReference type="Proteomes" id="UP000677228">
    <property type="component" value="Unassembled WGS sequence"/>
</dbReference>
<evidence type="ECO:0000313" key="3">
    <source>
        <dbReference type="EMBL" id="CAF0835284.1"/>
    </source>
</evidence>
<evidence type="ECO:0000313" key="7">
    <source>
        <dbReference type="Proteomes" id="UP000663829"/>
    </source>
</evidence>
<dbReference type="EMBL" id="CAJOBC010003770">
    <property type="protein sequence ID" value="CAF3799742.1"/>
    <property type="molecule type" value="Genomic_DNA"/>
</dbReference>
<feature type="compositionally biased region" description="Polar residues" evidence="2">
    <location>
        <begin position="262"/>
        <end position="271"/>
    </location>
</feature>
<feature type="region of interest" description="Disordered" evidence="2">
    <location>
        <begin position="377"/>
        <end position="517"/>
    </location>
</feature>
<evidence type="ECO:0000256" key="1">
    <source>
        <dbReference type="ARBA" id="ARBA00022553"/>
    </source>
</evidence>
<evidence type="ECO:0000313" key="4">
    <source>
        <dbReference type="EMBL" id="CAF1028757.1"/>
    </source>
</evidence>
<proteinExistence type="predicted"/>
<dbReference type="OrthoDB" id="10060000at2759"/>
<name>A0A814IUR5_9BILA</name>
<keyword evidence="1" id="KW-0597">Phosphoprotein</keyword>
<feature type="compositionally biased region" description="Polar residues" evidence="2">
    <location>
        <begin position="466"/>
        <end position="502"/>
    </location>
</feature>
<feature type="compositionally biased region" description="Low complexity" evidence="2">
    <location>
        <begin position="246"/>
        <end position="257"/>
    </location>
</feature>
<feature type="compositionally biased region" description="Low complexity" evidence="2">
    <location>
        <begin position="184"/>
        <end position="210"/>
    </location>
</feature>
<dbReference type="Proteomes" id="UP000681722">
    <property type="component" value="Unassembled WGS sequence"/>
</dbReference>
<dbReference type="Pfam" id="PF15336">
    <property type="entry name" value="Auts2"/>
    <property type="match status" value="1"/>
</dbReference>
<feature type="region of interest" description="Disordered" evidence="2">
    <location>
        <begin position="611"/>
        <end position="639"/>
    </location>
</feature>
<feature type="compositionally biased region" description="Basic and acidic residues" evidence="2">
    <location>
        <begin position="377"/>
        <end position="400"/>
    </location>
</feature>
<feature type="compositionally biased region" description="Polar residues" evidence="2">
    <location>
        <begin position="758"/>
        <end position="770"/>
    </location>
</feature>
<feature type="compositionally biased region" description="Low complexity" evidence="2">
    <location>
        <begin position="712"/>
        <end position="752"/>
    </location>
</feature>
<sequence>MYDIMFAPPQLGSTLPTPSLIPLSLDSTLPNFKDSTYRNSKLSATSSSSKKHAPNPDLLRELNARYLHDINIQRAAATAAACNDPQTSLLVGSSPYLRAEHYHQHTHTHEHNLNILTPSSTSTTTSAAITTSTSNINPLLDKLSKPDGLSPFLRTSLSSSSSMTPTLTTFPSILTPFGFNNNSNGSPSLGSTGSSSSKDLSSPTSSSISKKPGKWCAAHVRISWLIYKHQQRTKSSDKDDNTVKNTSLLPDLLSSTTKNEQHNSSSLSPYQTLPPPLPSSAATSLFNYRPFDFSALPNGVFPPPNSLSVPFPGRTGGPNAFGGLGSLFPDRKDNSMAAGPSLGLDWTRYHRGLGPLMPPYSNKPPDLMDPTSMLAKKMEEERKRQEDDRDRTLLERERANRLSMNNSTSDRIDVRERAVADRLHHPHLSYLPSHLTNNSTSSTNRSRSRSPHHNQNHKDQLKTAPSPLTANLSESPLTSSNKKQRNSPSVKSESISTTPSRTGTDKQLLPPSLPPSLNPLGLDPLMLSILERQRVSAAYASLFSNPFLTPPSMNERSPYGGAGFWPGMGGPDRSPQAAAAAMAAAEAYRNLFDARLNETFLQQREHFLSLAASSGQPPTTTTPRGASLPSFSSPETSRLYQENYERERLAYMKAAALIKDEPKTNGAVSSPKLTTKIERFSPPTVTNTSPKQEPLSPSSSTSSKKSKKIKKTSPVSPTNHTTPTMIPLSSSTTISTNSLPLSESNTDSSSSSDIVIQPVQTSNDIANDVR</sequence>
<organism evidence="4 7">
    <name type="scientific">Didymodactylos carnosus</name>
    <dbReference type="NCBI Taxonomy" id="1234261"/>
    <lineage>
        <taxon>Eukaryota</taxon>
        <taxon>Metazoa</taxon>
        <taxon>Spiralia</taxon>
        <taxon>Gnathifera</taxon>
        <taxon>Rotifera</taxon>
        <taxon>Eurotatoria</taxon>
        <taxon>Bdelloidea</taxon>
        <taxon>Philodinida</taxon>
        <taxon>Philodinidae</taxon>
        <taxon>Didymodactylos</taxon>
    </lineage>
</organism>
<dbReference type="InterPro" id="IPR023246">
    <property type="entry name" value="AUTS2"/>
</dbReference>
<dbReference type="EMBL" id="CAJOBA010001903">
    <property type="protein sequence ID" value="CAF3620008.1"/>
    <property type="molecule type" value="Genomic_DNA"/>
</dbReference>
<feature type="compositionally biased region" description="Low complexity" evidence="2">
    <location>
        <begin position="428"/>
        <end position="445"/>
    </location>
</feature>
<keyword evidence="7" id="KW-1185">Reference proteome</keyword>
<dbReference type="PANTHER" id="PTHR14429:SF22">
    <property type="entry name" value="AGAP013055-PA"/>
    <property type="match status" value="1"/>
</dbReference>
<evidence type="ECO:0000313" key="6">
    <source>
        <dbReference type="EMBL" id="CAF3799742.1"/>
    </source>
</evidence>
<reference evidence="4" key="1">
    <citation type="submission" date="2021-02" db="EMBL/GenBank/DDBJ databases">
        <authorList>
            <person name="Nowell W R."/>
        </authorList>
    </citation>
    <scope>NUCLEOTIDE SEQUENCE</scope>
</reference>
<dbReference type="PANTHER" id="PTHR14429">
    <property type="entry name" value="FIBROSIN FAMILY MEMBER"/>
    <property type="match status" value="1"/>
</dbReference>
<evidence type="ECO:0000313" key="5">
    <source>
        <dbReference type="EMBL" id="CAF3620008.1"/>
    </source>
</evidence>
<feature type="region of interest" description="Disordered" evidence="2">
    <location>
        <begin position="184"/>
        <end position="211"/>
    </location>
</feature>
<protein>
    <submittedName>
        <fullName evidence="4">Uncharacterized protein</fullName>
    </submittedName>
</protein>
<dbReference type="AlphaFoldDB" id="A0A814IUR5"/>
<feature type="region of interest" description="Disordered" evidence="2">
    <location>
        <begin position="663"/>
        <end position="770"/>
    </location>
</feature>
<evidence type="ECO:0000256" key="2">
    <source>
        <dbReference type="SAM" id="MobiDB-lite"/>
    </source>
</evidence>
<dbReference type="Proteomes" id="UP000663829">
    <property type="component" value="Unassembled WGS sequence"/>
</dbReference>
<feature type="region of interest" description="Disordered" evidence="2">
    <location>
        <begin position="231"/>
        <end position="275"/>
    </location>
</feature>
<feature type="compositionally biased region" description="Basic residues" evidence="2">
    <location>
        <begin position="446"/>
        <end position="455"/>
    </location>
</feature>